<comment type="caution">
    <text evidence="1">The sequence shown here is derived from an EMBL/GenBank/DDBJ whole genome shotgun (WGS) entry which is preliminary data.</text>
</comment>
<protein>
    <submittedName>
        <fullName evidence="1">Uncharacterized protein</fullName>
    </submittedName>
</protein>
<dbReference type="Proteomes" id="UP001237642">
    <property type="component" value="Unassembled WGS sequence"/>
</dbReference>
<keyword evidence="2" id="KW-1185">Reference proteome</keyword>
<dbReference type="EMBL" id="JAUIZM010000009">
    <property type="protein sequence ID" value="KAK1364403.1"/>
    <property type="molecule type" value="Genomic_DNA"/>
</dbReference>
<proteinExistence type="predicted"/>
<reference evidence="1" key="1">
    <citation type="submission" date="2023-02" db="EMBL/GenBank/DDBJ databases">
        <title>Genome of toxic invasive species Heracleum sosnowskyi carries increased number of genes despite the absence of recent whole-genome duplications.</title>
        <authorList>
            <person name="Schelkunov M."/>
            <person name="Shtratnikova V."/>
            <person name="Makarenko M."/>
            <person name="Klepikova A."/>
            <person name="Omelchenko D."/>
            <person name="Novikova G."/>
            <person name="Obukhova E."/>
            <person name="Bogdanov V."/>
            <person name="Penin A."/>
            <person name="Logacheva M."/>
        </authorList>
    </citation>
    <scope>NUCLEOTIDE SEQUENCE</scope>
    <source>
        <strain evidence="1">Hsosn_3</strain>
        <tissue evidence="1">Leaf</tissue>
    </source>
</reference>
<dbReference type="AlphaFoldDB" id="A0AAD8HD74"/>
<evidence type="ECO:0000313" key="2">
    <source>
        <dbReference type="Proteomes" id="UP001237642"/>
    </source>
</evidence>
<gene>
    <name evidence="1" type="ORF">POM88_039964</name>
</gene>
<accession>A0AAD8HD74</accession>
<evidence type="ECO:0000313" key="1">
    <source>
        <dbReference type="EMBL" id="KAK1364403.1"/>
    </source>
</evidence>
<organism evidence="1 2">
    <name type="scientific">Heracleum sosnowskyi</name>
    <dbReference type="NCBI Taxonomy" id="360622"/>
    <lineage>
        <taxon>Eukaryota</taxon>
        <taxon>Viridiplantae</taxon>
        <taxon>Streptophyta</taxon>
        <taxon>Embryophyta</taxon>
        <taxon>Tracheophyta</taxon>
        <taxon>Spermatophyta</taxon>
        <taxon>Magnoliopsida</taxon>
        <taxon>eudicotyledons</taxon>
        <taxon>Gunneridae</taxon>
        <taxon>Pentapetalae</taxon>
        <taxon>asterids</taxon>
        <taxon>campanulids</taxon>
        <taxon>Apiales</taxon>
        <taxon>Apiaceae</taxon>
        <taxon>Apioideae</taxon>
        <taxon>apioid superclade</taxon>
        <taxon>Tordylieae</taxon>
        <taxon>Tordyliinae</taxon>
        <taxon>Heracleum</taxon>
    </lineage>
</organism>
<sequence length="215" mass="23956">MNGIHPMIMNGIHPMIMNQLPYPMMATRSGAMIRREKLWHLFKQVISEYQLTGSLLDITLFSPLGKLQVSGNQLNGYLPEFGKQHLAVQILDLSNGRGSSPDTGFSSLSSGSLPDLSGFSSVQVFGLGSKDSVSPHTRRTEDSGKPPLNICFGDEPARHIQPSFDKYEVESEYERRLYISAVLDFGSTFRAFIGTSVLKRYRRCSKFPLSGQLYS</sequence>
<name>A0AAD8HD74_9APIA</name>
<reference evidence="1" key="2">
    <citation type="submission" date="2023-05" db="EMBL/GenBank/DDBJ databases">
        <authorList>
            <person name="Schelkunov M.I."/>
        </authorList>
    </citation>
    <scope>NUCLEOTIDE SEQUENCE</scope>
    <source>
        <strain evidence="1">Hsosn_3</strain>
        <tissue evidence="1">Leaf</tissue>
    </source>
</reference>